<dbReference type="InterPro" id="IPR055414">
    <property type="entry name" value="LRR_R13L4/SHOC2-like"/>
</dbReference>
<protein>
    <recommendedName>
        <fullName evidence="3">Disease resistance R13L4/SHOC-2-like LRR domain-containing protein</fullName>
    </recommendedName>
</protein>
<feature type="domain" description="Disease resistance R13L4/SHOC-2-like LRR" evidence="3">
    <location>
        <begin position="18"/>
        <end position="158"/>
    </location>
</feature>
<dbReference type="Gene3D" id="3.80.10.10">
    <property type="entry name" value="Ribonuclease Inhibitor"/>
    <property type="match status" value="1"/>
</dbReference>
<sequence>MLLSLSYLYILNCPKLQLPCLPSVKKLHVRECSNEQLKSISNLNGLNDLELHGSDQVLCFPEGMRDNMTSLATLEIYSFRELKELPSDITKLTALSDLTISDCRKLECLPEQGWEGLSSLRKLSILYCDSLGSLPDGVRHLTSLQSLIIGACPMLKERCKQGTGED</sequence>
<reference evidence="4 5" key="1">
    <citation type="submission" date="2019-01" db="EMBL/GenBank/DDBJ databases">
        <title>Sequencing of cultivated peanut Arachis hypogaea provides insights into genome evolution and oil improvement.</title>
        <authorList>
            <person name="Chen X."/>
        </authorList>
    </citation>
    <scope>NUCLEOTIDE SEQUENCE [LARGE SCALE GENOMIC DNA]</scope>
    <source>
        <strain evidence="5">cv. Fuhuasheng</strain>
        <tissue evidence="4">Leaves</tissue>
    </source>
</reference>
<dbReference type="GO" id="GO:0006952">
    <property type="term" value="P:defense response"/>
    <property type="evidence" value="ECO:0007669"/>
    <property type="project" value="UniProtKB-KW"/>
</dbReference>
<dbReference type="SUPFAM" id="SSF52058">
    <property type="entry name" value="L domain-like"/>
    <property type="match status" value="1"/>
</dbReference>
<dbReference type="AlphaFoldDB" id="A0A445BQ19"/>
<keyword evidence="2" id="KW-0611">Plant defense</keyword>
<proteinExistence type="predicted"/>
<keyword evidence="5" id="KW-1185">Reference proteome</keyword>
<dbReference type="InterPro" id="IPR032675">
    <property type="entry name" value="LRR_dom_sf"/>
</dbReference>
<organism evidence="4 5">
    <name type="scientific">Arachis hypogaea</name>
    <name type="common">Peanut</name>
    <dbReference type="NCBI Taxonomy" id="3818"/>
    <lineage>
        <taxon>Eukaryota</taxon>
        <taxon>Viridiplantae</taxon>
        <taxon>Streptophyta</taxon>
        <taxon>Embryophyta</taxon>
        <taxon>Tracheophyta</taxon>
        <taxon>Spermatophyta</taxon>
        <taxon>Magnoliopsida</taxon>
        <taxon>eudicotyledons</taxon>
        <taxon>Gunneridae</taxon>
        <taxon>Pentapetalae</taxon>
        <taxon>rosids</taxon>
        <taxon>fabids</taxon>
        <taxon>Fabales</taxon>
        <taxon>Fabaceae</taxon>
        <taxon>Papilionoideae</taxon>
        <taxon>50 kb inversion clade</taxon>
        <taxon>dalbergioids sensu lato</taxon>
        <taxon>Dalbergieae</taxon>
        <taxon>Pterocarpus clade</taxon>
        <taxon>Arachis</taxon>
    </lineage>
</organism>
<evidence type="ECO:0000313" key="5">
    <source>
        <dbReference type="Proteomes" id="UP000289738"/>
    </source>
</evidence>
<accession>A0A445BQ19</accession>
<dbReference type="Pfam" id="PF23598">
    <property type="entry name" value="LRR_14"/>
    <property type="match status" value="1"/>
</dbReference>
<comment type="caution">
    <text evidence="4">The sequence shown here is derived from an EMBL/GenBank/DDBJ whole genome shotgun (WGS) entry which is preliminary data.</text>
</comment>
<name>A0A445BQ19_ARAHY</name>
<gene>
    <name evidence="4" type="ORF">Ahy_A09g046519</name>
</gene>
<evidence type="ECO:0000256" key="2">
    <source>
        <dbReference type="ARBA" id="ARBA00022821"/>
    </source>
</evidence>
<dbReference type="EMBL" id="SDMP01000009">
    <property type="protein sequence ID" value="RYR40784.1"/>
    <property type="molecule type" value="Genomic_DNA"/>
</dbReference>
<evidence type="ECO:0000313" key="4">
    <source>
        <dbReference type="EMBL" id="RYR40784.1"/>
    </source>
</evidence>
<dbReference type="PANTHER" id="PTHR36766:SF40">
    <property type="entry name" value="DISEASE RESISTANCE PROTEIN RGA3"/>
    <property type="match status" value="1"/>
</dbReference>
<dbReference type="Proteomes" id="UP000289738">
    <property type="component" value="Chromosome A09"/>
</dbReference>
<dbReference type="PANTHER" id="PTHR36766">
    <property type="entry name" value="PLANT BROAD-SPECTRUM MILDEW RESISTANCE PROTEIN RPW8"/>
    <property type="match status" value="1"/>
</dbReference>
<evidence type="ECO:0000256" key="1">
    <source>
        <dbReference type="ARBA" id="ARBA00022737"/>
    </source>
</evidence>
<evidence type="ECO:0000259" key="3">
    <source>
        <dbReference type="Pfam" id="PF23598"/>
    </source>
</evidence>
<keyword evidence="1" id="KW-0677">Repeat</keyword>